<gene>
    <name evidence="1" type="ORF">FB45DRAFT_874482</name>
</gene>
<comment type="caution">
    <text evidence="1">The sequence shown here is derived from an EMBL/GenBank/DDBJ whole genome shotgun (WGS) entry which is preliminary data.</text>
</comment>
<dbReference type="AlphaFoldDB" id="A0AAD7FB98"/>
<evidence type="ECO:0000313" key="1">
    <source>
        <dbReference type="EMBL" id="KAJ7613532.1"/>
    </source>
</evidence>
<proteinExistence type="predicted"/>
<accession>A0AAD7FB98</accession>
<keyword evidence="2" id="KW-1185">Reference proteome</keyword>
<organism evidence="1 2">
    <name type="scientific">Roridomyces roridus</name>
    <dbReference type="NCBI Taxonomy" id="1738132"/>
    <lineage>
        <taxon>Eukaryota</taxon>
        <taxon>Fungi</taxon>
        <taxon>Dikarya</taxon>
        <taxon>Basidiomycota</taxon>
        <taxon>Agaricomycotina</taxon>
        <taxon>Agaricomycetes</taxon>
        <taxon>Agaricomycetidae</taxon>
        <taxon>Agaricales</taxon>
        <taxon>Marasmiineae</taxon>
        <taxon>Mycenaceae</taxon>
        <taxon>Roridomyces</taxon>
    </lineage>
</organism>
<name>A0AAD7FB98_9AGAR</name>
<protein>
    <submittedName>
        <fullName evidence="1">Uncharacterized protein</fullName>
    </submittedName>
</protein>
<dbReference type="EMBL" id="JARKIF010000028">
    <property type="protein sequence ID" value="KAJ7613532.1"/>
    <property type="molecule type" value="Genomic_DNA"/>
</dbReference>
<dbReference type="Proteomes" id="UP001221142">
    <property type="component" value="Unassembled WGS sequence"/>
</dbReference>
<reference evidence="1" key="1">
    <citation type="submission" date="2023-03" db="EMBL/GenBank/DDBJ databases">
        <title>Massive genome expansion in bonnet fungi (Mycena s.s.) driven by repeated elements and novel gene families across ecological guilds.</title>
        <authorList>
            <consortium name="Lawrence Berkeley National Laboratory"/>
            <person name="Harder C.B."/>
            <person name="Miyauchi S."/>
            <person name="Viragh M."/>
            <person name="Kuo A."/>
            <person name="Thoen E."/>
            <person name="Andreopoulos B."/>
            <person name="Lu D."/>
            <person name="Skrede I."/>
            <person name="Drula E."/>
            <person name="Henrissat B."/>
            <person name="Morin E."/>
            <person name="Kohler A."/>
            <person name="Barry K."/>
            <person name="LaButti K."/>
            <person name="Morin E."/>
            <person name="Salamov A."/>
            <person name="Lipzen A."/>
            <person name="Mereny Z."/>
            <person name="Hegedus B."/>
            <person name="Baldrian P."/>
            <person name="Stursova M."/>
            <person name="Weitz H."/>
            <person name="Taylor A."/>
            <person name="Grigoriev I.V."/>
            <person name="Nagy L.G."/>
            <person name="Martin F."/>
            <person name="Kauserud H."/>
        </authorList>
    </citation>
    <scope>NUCLEOTIDE SEQUENCE</scope>
    <source>
        <strain evidence="1">9284</strain>
    </source>
</reference>
<sequence>MRGAERPTKVRWTRPFLPPLGPLSDHAALQLFTDIADDIHDPNEVNQLLQVTDNLPLAVDLVAHLVDSVGCSDALCRWKTARTTSVSRGYDRRSNLDISINISLTSPRIISVLGALDLLKLLSILPDGLDGNQLQQMGFPHNVLACRAVLISTSLAFVDEALRIRVLVPIQEHLQHFHPVGIPLLRPVQRSLFHGLIDLYTKYRGSQDAKGIGREIQRNARNLKHLALLGLNPENPDLQHHIQFTLSCIQYLAMPRYERSKIMEQVSEVLSAHPNSKLQVQYVIQELSFRSNLAPPPVSLIHGALEELQYLNDPKLASTLYYTIASYHCRNNQDNFKEAIIWCQRAAVTAKEAGEINEWADALCLIANINWHRCEYAAGNISSKEAQRLAKISGHLNVEAESLIESAQCSLGLGNYTQAVSQVQRARQLLLLCGSDGALYLSSLMIEGEIYWLKSEYVQAKAIFTKVTLDTTQQAYHADVALIMAEIDVEMGNGESDVEMNLAVAQAYFKDVGFSLGMHHSRATTAALQLREHEFTEARVGLEACMQVSWLQHMELLLYAVERLGDTQRWDSVDFTWASRYTVIYLVLSNKHQSKLNLHKALRRMGDVLLAHGDEADAETLFHVALEGFTLMDVHQSRAECMVRLGDLAVKAGNMRRAESFWKDAEILFERSSQSAAVTEVRTKLARLDPELDKVPFIVHTHANQVEAA</sequence>
<dbReference type="InterPro" id="IPR011990">
    <property type="entry name" value="TPR-like_helical_dom_sf"/>
</dbReference>
<evidence type="ECO:0000313" key="2">
    <source>
        <dbReference type="Proteomes" id="UP001221142"/>
    </source>
</evidence>
<dbReference type="Gene3D" id="1.25.40.10">
    <property type="entry name" value="Tetratricopeptide repeat domain"/>
    <property type="match status" value="2"/>
</dbReference>
<dbReference type="SUPFAM" id="SSF48452">
    <property type="entry name" value="TPR-like"/>
    <property type="match status" value="2"/>
</dbReference>